<keyword evidence="2" id="KW-1185">Reference proteome</keyword>
<organism evidence="1 2">
    <name type="scientific">Peptidiphaga gingivicola</name>
    <dbReference type="NCBI Taxonomy" id="2741497"/>
    <lineage>
        <taxon>Bacteria</taxon>
        <taxon>Bacillati</taxon>
        <taxon>Actinomycetota</taxon>
        <taxon>Actinomycetes</taxon>
        <taxon>Actinomycetales</taxon>
        <taxon>Actinomycetaceae</taxon>
        <taxon>Peptidiphaga</taxon>
    </lineage>
</organism>
<name>A0A179B518_9ACTO</name>
<dbReference type="EMBL" id="LVZK01000001">
    <property type="protein sequence ID" value="OAP86211.1"/>
    <property type="molecule type" value="Genomic_DNA"/>
</dbReference>
<accession>A0A179B518</accession>
<evidence type="ECO:0000313" key="2">
    <source>
        <dbReference type="Proteomes" id="UP000078368"/>
    </source>
</evidence>
<dbReference type="Proteomes" id="UP000078368">
    <property type="component" value="Unassembled WGS sequence"/>
</dbReference>
<comment type="caution">
    <text evidence="1">The sequence shown here is derived from an EMBL/GenBank/DDBJ whole genome shotgun (WGS) entry which is preliminary data.</text>
</comment>
<reference evidence="1 2" key="1">
    <citation type="submission" date="2016-04" db="EMBL/GenBank/DDBJ databases">
        <title>Peptidophaga gingivicola gen. nov., sp. nov., isolated from human subgingival plaque.</title>
        <authorList>
            <person name="Beall C.J."/>
            <person name="Mokrzan E.M."/>
            <person name="Griffen A.L."/>
            <person name="Leys E.J."/>
        </authorList>
    </citation>
    <scope>NUCLEOTIDE SEQUENCE [LARGE SCALE GENOMIC DNA]</scope>
    <source>
        <strain evidence="1 2">BA112</strain>
    </source>
</reference>
<protein>
    <submittedName>
        <fullName evidence="1">Uncharacterized protein</fullName>
    </submittedName>
</protein>
<sequence>MSSSNTISVLTLPSVLNSNVESARHPPSSAADPASAISERAAALRQRRIVSVAFPLGRRRMSESLPGS</sequence>
<gene>
    <name evidence="1" type="ORF">A4H34_03305</name>
</gene>
<proteinExistence type="predicted"/>
<evidence type="ECO:0000313" key="1">
    <source>
        <dbReference type="EMBL" id="OAP86211.1"/>
    </source>
</evidence>
<dbReference type="AlphaFoldDB" id="A0A179B518"/>